<keyword evidence="1" id="KW-0472">Membrane</keyword>
<evidence type="ECO:0000313" key="2">
    <source>
        <dbReference type="EMBL" id="ETO05119.1"/>
    </source>
</evidence>
<keyword evidence="3" id="KW-1185">Reference proteome</keyword>
<dbReference type="EMBL" id="ASPP01028516">
    <property type="protein sequence ID" value="ETO05119.1"/>
    <property type="molecule type" value="Genomic_DNA"/>
</dbReference>
<feature type="transmembrane region" description="Helical" evidence="1">
    <location>
        <begin position="113"/>
        <end position="138"/>
    </location>
</feature>
<comment type="caution">
    <text evidence="2">The sequence shown here is derived from an EMBL/GenBank/DDBJ whole genome shotgun (WGS) entry which is preliminary data.</text>
</comment>
<gene>
    <name evidence="2" type="ORF">RFI_32277</name>
</gene>
<accession>X6LTZ6</accession>
<sequence>VVDKGDDNKKLSASEQINALDPQTAADCRAQKLILGSSKVSTLVYVLDKKEVEKEHIYHRFRVLHCQFRLIAKKGNHHQSFLVAQVNHKVDFIGAKCGNVLQIPLISYTCLTFSLSVCIGLFFALFVFQLIVFINIVLNNVFSMLTILPKKINPDVKALTKLVVPFCK</sequence>
<organism evidence="2 3">
    <name type="scientific">Reticulomyxa filosa</name>
    <dbReference type="NCBI Taxonomy" id="46433"/>
    <lineage>
        <taxon>Eukaryota</taxon>
        <taxon>Sar</taxon>
        <taxon>Rhizaria</taxon>
        <taxon>Retaria</taxon>
        <taxon>Foraminifera</taxon>
        <taxon>Monothalamids</taxon>
        <taxon>Reticulomyxidae</taxon>
        <taxon>Reticulomyxa</taxon>
    </lineage>
</organism>
<evidence type="ECO:0000313" key="3">
    <source>
        <dbReference type="Proteomes" id="UP000023152"/>
    </source>
</evidence>
<proteinExistence type="predicted"/>
<protein>
    <submittedName>
        <fullName evidence="2">Uncharacterized protein</fullName>
    </submittedName>
</protein>
<dbReference type="AlphaFoldDB" id="X6LTZ6"/>
<dbReference type="Proteomes" id="UP000023152">
    <property type="component" value="Unassembled WGS sequence"/>
</dbReference>
<name>X6LTZ6_RETFI</name>
<feature type="non-terminal residue" evidence="2">
    <location>
        <position position="1"/>
    </location>
</feature>
<keyword evidence="1" id="KW-1133">Transmembrane helix</keyword>
<evidence type="ECO:0000256" key="1">
    <source>
        <dbReference type="SAM" id="Phobius"/>
    </source>
</evidence>
<reference evidence="2 3" key="1">
    <citation type="journal article" date="2013" name="Curr. Biol.">
        <title>The Genome of the Foraminiferan Reticulomyxa filosa.</title>
        <authorList>
            <person name="Glockner G."/>
            <person name="Hulsmann N."/>
            <person name="Schleicher M."/>
            <person name="Noegel A.A."/>
            <person name="Eichinger L."/>
            <person name="Gallinger C."/>
            <person name="Pawlowski J."/>
            <person name="Sierra R."/>
            <person name="Euteneuer U."/>
            <person name="Pillet L."/>
            <person name="Moustafa A."/>
            <person name="Platzer M."/>
            <person name="Groth M."/>
            <person name="Szafranski K."/>
            <person name="Schliwa M."/>
        </authorList>
    </citation>
    <scope>NUCLEOTIDE SEQUENCE [LARGE SCALE GENOMIC DNA]</scope>
</reference>
<keyword evidence="1" id="KW-0812">Transmembrane</keyword>